<keyword evidence="3" id="KW-0808">Transferase</keyword>
<feature type="transmembrane region" description="Helical" evidence="7">
    <location>
        <begin position="25"/>
        <end position="45"/>
    </location>
</feature>
<feature type="transmembrane region" description="Helical" evidence="7">
    <location>
        <begin position="123"/>
        <end position="143"/>
    </location>
</feature>
<evidence type="ECO:0000256" key="4">
    <source>
        <dbReference type="ARBA" id="ARBA00022741"/>
    </source>
</evidence>
<feature type="transmembrane region" description="Helical" evidence="7">
    <location>
        <begin position="52"/>
        <end position="72"/>
    </location>
</feature>
<keyword evidence="7" id="KW-0812">Transmembrane</keyword>
<dbReference type="GO" id="GO:0005524">
    <property type="term" value="F:ATP binding"/>
    <property type="evidence" value="ECO:0007669"/>
    <property type="project" value="UniProtKB-KW"/>
</dbReference>
<dbReference type="RefSeq" id="WP_222873660.1">
    <property type="nucleotide sequence ID" value="NZ_CP039704.1"/>
</dbReference>
<dbReference type="PANTHER" id="PTHR44936:SF10">
    <property type="entry name" value="SENSOR PROTEIN RSTB"/>
    <property type="match status" value="1"/>
</dbReference>
<dbReference type="PRINTS" id="PR00344">
    <property type="entry name" value="BCTRLSENSOR"/>
</dbReference>
<keyword evidence="4" id="KW-0547">Nucleotide-binding</keyword>
<dbReference type="SUPFAM" id="SSF55874">
    <property type="entry name" value="ATPase domain of HSP90 chaperone/DNA topoisomerase II/histidine kinase"/>
    <property type="match status" value="1"/>
</dbReference>
<keyword evidence="7" id="KW-1133">Transmembrane helix</keyword>
<evidence type="ECO:0000256" key="6">
    <source>
        <dbReference type="ARBA" id="ARBA00022840"/>
    </source>
</evidence>
<feature type="transmembrane region" description="Helical" evidence="7">
    <location>
        <begin position="92"/>
        <end position="116"/>
    </location>
</feature>
<keyword evidence="6" id="KW-0067">ATP-binding</keyword>
<dbReference type="InterPro" id="IPR036097">
    <property type="entry name" value="HisK_dim/P_sf"/>
</dbReference>
<dbReference type="GO" id="GO:0000155">
    <property type="term" value="F:phosphorelay sensor kinase activity"/>
    <property type="evidence" value="ECO:0007669"/>
    <property type="project" value="InterPro"/>
</dbReference>
<dbReference type="InterPro" id="IPR036890">
    <property type="entry name" value="HATPase_C_sf"/>
</dbReference>
<dbReference type="Pfam" id="PF25323">
    <property type="entry name" value="6TM_PilS"/>
    <property type="match status" value="1"/>
</dbReference>
<organism evidence="9 10">
    <name type="scientific">Hankyongella ginsenosidimutans</name>
    <dbReference type="NCBI Taxonomy" id="1763828"/>
    <lineage>
        <taxon>Bacteria</taxon>
        <taxon>Pseudomonadati</taxon>
        <taxon>Pseudomonadota</taxon>
        <taxon>Alphaproteobacteria</taxon>
        <taxon>Sphingomonadales</taxon>
        <taxon>Sphingomonadaceae</taxon>
        <taxon>Hankyongella</taxon>
    </lineage>
</organism>
<name>A0A4D7CB35_9SPHN</name>
<dbReference type="InterPro" id="IPR003594">
    <property type="entry name" value="HATPase_dom"/>
</dbReference>
<dbReference type="InterPro" id="IPR047770">
    <property type="entry name" value="RegB"/>
</dbReference>
<dbReference type="Gene3D" id="3.30.565.10">
    <property type="entry name" value="Histidine kinase-like ATPase, C-terminal domain"/>
    <property type="match status" value="1"/>
</dbReference>
<dbReference type="PROSITE" id="PS50109">
    <property type="entry name" value="HIS_KIN"/>
    <property type="match status" value="1"/>
</dbReference>
<keyword evidence="7" id="KW-0472">Membrane</keyword>
<comment type="catalytic activity">
    <reaction evidence="1">
        <text>ATP + protein L-histidine = ADP + protein N-phospho-L-histidine.</text>
        <dbReference type="EC" id="2.7.13.3"/>
    </reaction>
</comment>
<accession>A0A4D7CB35</accession>
<evidence type="ECO:0000313" key="10">
    <source>
        <dbReference type="Proteomes" id="UP000298714"/>
    </source>
</evidence>
<feature type="transmembrane region" description="Helical" evidence="7">
    <location>
        <begin position="163"/>
        <end position="182"/>
    </location>
</feature>
<dbReference type="PANTHER" id="PTHR44936">
    <property type="entry name" value="SENSOR PROTEIN CREC"/>
    <property type="match status" value="1"/>
</dbReference>
<evidence type="ECO:0000313" key="9">
    <source>
        <dbReference type="EMBL" id="QCI78886.1"/>
    </source>
</evidence>
<evidence type="ECO:0000256" key="1">
    <source>
        <dbReference type="ARBA" id="ARBA00000085"/>
    </source>
</evidence>
<evidence type="ECO:0000256" key="7">
    <source>
        <dbReference type="SAM" id="Phobius"/>
    </source>
</evidence>
<keyword evidence="10" id="KW-1185">Reference proteome</keyword>
<dbReference type="InterPro" id="IPR050980">
    <property type="entry name" value="2C_sensor_his_kinase"/>
</dbReference>
<feature type="domain" description="Histidine kinase" evidence="8">
    <location>
        <begin position="216"/>
        <end position="422"/>
    </location>
</feature>
<dbReference type="GO" id="GO:0005886">
    <property type="term" value="C:plasma membrane"/>
    <property type="evidence" value="ECO:0007669"/>
    <property type="project" value="TreeGrafter"/>
</dbReference>
<gene>
    <name evidence="9" type="ORF">E6W36_02525</name>
</gene>
<dbReference type="Proteomes" id="UP000298714">
    <property type="component" value="Chromosome"/>
</dbReference>
<dbReference type="AlphaFoldDB" id="A0A4D7CB35"/>
<dbReference type="NCBIfam" id="NF033792">
    <property type="entry name" value="ActS_PrrB_HisK"/>
    <property type="match status" value="1"/>
</dbReference>
<evidence type="ECO:0000256" key="2">
    <source>
        <dbReference type="ARBA" id="ARBA00012438"/>
    </source>
</evidence>
<dbReference type="InterPro" id="IPR004358">
    <property type="entry name" value="Sig_transdc_His_kin-like_C"/>
</dbReference>
<dbReference type="Pfam" id="PF02518">
    <property type="entry name" value="HATPase_c"/>
    <property type="match status" value="1"/>
</dbReference>
<proteinExistence type="predicted"/>
<protein>
    <recommendedName>
        <fullName evidence="2">histidine kinase</fullName>
        <ecNumber evidence="2">2.7.13.3</ecNumber>
    </recommendedName>
</protein>
<dbReference type="InterPro" id="IPR005467">
    <property type="entry name" value="His_kinase_dom"/>
</dbReference>
<evidence type="ECO:0000256" key="5">
    <source>
        <dbReference type="ARBA" id="ARBA00022777"/>
    </source>
</evidence>
<sequence>MPSIFSEVSPVELGLPGVHVRTITALRWIAVAGQSLTLGVVAAYFDDRIPWLPVGLALLASVLMNLALTFGYRSSAHMTGPQAALQFAFDLSQLSALLFLTGGVANPFSVLILVPVTISATLLSLRSTIGLSVLAACSLVVLWRWSLPLPWNGAQPLPEIYRFGVWIALVLAMLFLAAYAWLVTAQARRRQKALVATQTALAREQKLAALGSLAAAAAHELGGPLGTITLIAKDLRDQLGNDPDFGADLSLLNEEATRCRNILVTIAQRAEADEVFQHLPLETILREVIRPFEARGAVVRLSRAGPQGVQPVWTERRPELLHGLSNFVANAVRHSTAAVEIDIRESRDSVWLSISDDGAGFSADLLPRLGEPDLGPHLSEAGGTGLGIFIAVTLLERTGARLRFSNRDQGGACVEVSWRRSQVDVGKSGGSSPRKTQVRA</sequence>
<dbReference type="EC" id="2.7.13.3" evidence="2"/>
<reference evidence="10" key="1">
    <citation type="submission" date="2019-04" db="EMBL/GenBank/DDBJ databases">
        <title>Complete genome sequence of Sphingomonas sp. W1-2-3.</title>
        <authorList>
            <person name="Im W.T."/>
        </authorList>
    </citation>
    <scope>NUCLEOTIDE SEQUENCE [LARGE SCALE GENOMIC DNA]</scope>
    <source>
        <strain evidence="10">W1-2-3</strain>
    </source>
</reference>
<dbReference type="SUPFAM" id="SSF47384">
    <property type="entry name" value="Homodimeric domain of signal transducing histidine kinase"/>
    <property type="match status" value="1"/>
</dbReference>
<dbReference type="EMBL" id="CP039704">
    <property type="protein sequence ID" value="QCI78886.1"/>
    <property type="molecule type" value="Genomic_DNA"/>
</dbReference>
<dbReference type="KEGG" id="hgn:E6W36_02525"/>
<keyword evidence="5 9" id="KW-0418">Kinase</keyword>
<evidence type="ECO:0000259" key="8">
    <source>
        <dbReference type="PROSITE" id="PS50109"/>
    </source>
</evidence>
<dbReference type="SMART" id="SM00387">
    <property type="entry name" value="HATPase_c"/>
    <property type="match status" value="1"/>
</dbReference>
<dbReference type="Gene3D" id="1.10.287.130">
    <property type="match status" value="1"/>
</dbReference>
<evidence type="ECO:0000256" key="3">
    <source>
        <dbReference type="ARBA" id="ARBA00022679"/>
    </source>
</evidence>